<dbReference type="RefSeq" id="WP_210155249.1">
    <property type="nucleotide sequence ID" value="NZ_JAFCNB010000004.1"/>
</dbReference>
<comment type="similarity">
    <text evidence="1">Belongs to the universal stress protein A family.</text>
</comment>
<accession>A0A941AIJ6</accession>
<dbReference type="Gene3D" id="3.40.50.620">
    <property type="entry name" value="HUPs"/>
    <property type="match status" value="2"/>
</dbReference>
<proteinExistence type="inferred from homology"/>
<feature type="domain" description="UspA" evidence="2">
    <location>
        <begin position="5"/>
        <end position="139"/>
    </location>
</feature>
<dbReference type="PANTHER" id="PTHR46268">
    <property type="entry name" value="STRESS RESPONSE PROTEIN NHAX"/>
    <property type="match status" value="1"/>
</dbReference>
<dbReference type="InterPro" id="IPR006015">
    <property type="entry name" value="Universal_stress_UspA"/>
</dbReference>
<gene>
    <name evidence="3" type="ORF">JOL79_08940</name>
</gene>
<dbReference type="InterPro" id="IPR014729">
    <property type="entry name" value="Rossmann-like_a/b/a_fold"/>
</dbReference>
<protein>
    <submittedName>
        <fullName evidence="3">Universal stress protein</fullName>
    </submittedName>
</protein>
<sequence>MAGFVVVGVDGSAAASAALDYAVDDAVRRAADVRIVHVREPWAGNWAFPGPEGLDQAIHRYCQGVLDAAERHARDRSPGVRVAKHLVTGDVIGRLKFESRDADELVIGSRGMGGFAGMVLGSVGLGVAGHVAGPVVVVRRPASPLYGEIVVGYDGSDHAEAALAHGFAEARRRSARLRVVYAWQMPVLPPLTPGRDELSQEVFEGRAAAVLQQLGRWRDKQPDVPVEEEAVCDHPVHALSEASRSADLLVVGSRALGAMSAAVLGSVGHGVLHRAHCPVAIVRPGKEET</sequence>
<dbReference type="PANTHER" id="PTHR46268:SF6">
    <property type="entry name" value="UNIVERSAL STRESS PROTEIN UP12"/>
    <property type="match status" value="1"/>
</dbReference>
<dbReference type="Proteomes" id="UP000674234">
    <property type="component" value="Unassembled WGS sequence"/>
</dbReference>
<evidence type="ECO:0000256" key="1">
    <source>
        <dbReference type="ARBA" id="ARBA00008791"/>
    </source>
</evidence>
<dbReference type="Pfam" id="PF00582">
    <property type="entry name" value="Usp"/>
    <property type="match status" value="2"/>
</dbReference>
<comment type="caution">
    <text evidence="3">The sequence shown here is derived from an EMBL/GenBank/DDBJ whole genome shotgun (WGS) entry which is preliminary data.</text>
</comment>
<dbReference type="PRINTS" id="PR01438">
    <property type="entry name" value="UNVRSLSTRESS"/>
</dbReference>
<feature type="domain" description="UspA" evidence="2">
    <location>
        <begin position="146"/>
        <end position="283"/>
    </location>
</feature>
<evidence type="ECO:0000259" key="2">
    <source>
        <dbReference type="Pfam" id="PF00582"/>
    </source>
</evidence>
<keyword evidence="4" id="KW-1185">Reference proteome</keyword>
<name>A0A941AIJ6_9ACTN</name>
<organism evidence="3 4">
    <name type="scientific">Microbispora oryzae</name>
    <dbReference type="NCBI Taxonomy" id="2806554"/>
    <lineage>
        <taxon>Bacteria</taxon>
        <taxon>Bacillati</taxon>
        <taxon>Actinomycetota</taxon>
        <taxon>Actinomycetes</taxon>
        <taxon>Streptosporangiales</taxon>
        <taxon>Streptosporangiaceae</taxon>
        <taxon>Microbispora</taxon>
    </lineage>
</organism>
<dbReference type="SUPFAM" id="SSF52402">
    <property type="entry name" value="Adenine nucleotide alpha hydrolases-like"/>
    <property type="match status" value="2"/>
</dbReference>
<dbReference type="InterPro" id="IPR006016">
    <property type="entry name" value="UspA"/>
</dbReference>
<evidence type="ECO:0000313" key="4">
    <source>
        <dbReference type="Proteomes" id="UP000674234"/>
    </source>
</evidence>
<dbReference type="AlphaFoldDB" id="A0A941AIJ6"/>
<dbReference type="EMBL" id="JAFCNB010000004">
    <property type="protein sequence ID" value="MBP2703932.1"/>
    <property type="molecule type" value="Genomic_DNA"/>
</dbReference>
<reference evidence="3" key="1">
    <citation type="submission" date="2021-02" db="EMBL/GenBank/DDBJ databases">
        <title>Draft genome sequence of Microbispora sp. RL4-1S isolated from rice leaves in Thailand.</title>
        <authorList>
            <person name="Muangham S."/>
            <person name="Duangmal K."/>
        </authorList>
    </citation>
    <scope>NUCLEOTIDE SEQUENCE</scope>
    <source>
        <strain evidence="3">RL4-1S</strain>
    </source>
</reference>
<evidence type="ECO:0000313" key="3">
    <source>
        <dbReference type="EMBL" id="MBP2703932.1"/>
    </source>
</evidence>